<dbReference type="Pfam" id="PF05960">
    <property type="entry name" value="DUF885"/>
    <property type="match status" value="1"/>
</dbReference>
<organism evidence="2 3">
    <name type="scientific">Scleromatobacter humisilvae</name>
    <dbReference type="NCBI Taxonomy" id="2897159"/>
    <lineage>
        <taxon>Bacteria</taxon>
        <taxon>Pseudomonadati</taxon>
        <taxon>Pseudomonadota</taxon>
        <taxon>Betaproteobacteria</taxon>
        <taxon>Burkholderiales</taxon>
        <taxon>Sphaerotilaceae</taxon>
        <taxon>Scleromatobacter</taxon>
    </lineage>
</organism>
<accession>A0A9X1YNN3</accession>
<evidence type="ECO:0000313" key="3">
    <source>
        <dbReference type="Proteomes" id="UP001139353"/>
    </source>
</evidence>
<keyword evidence="1" id="KW-0732">Signal</keyword>
<feature type="signal peptide" evidence="1">
    <location>
        <begin position="1"/>
        <end position="24"/>
    </location>
</feature>
<evidence type="ECO:0000256" key="1">
    <source>
        <dbReference type="SAM" id="SignalP"/>
    </source>
</evidence>
<proteinExistence type="predicted"/>
<dbReference type="RefSeq" id="WP_275680913.1">
    <property type="nucleotide sequence ID" value="NZ_JAJLJH010000001.1"/>
</dbReference>
<evidence type="ECO:0000313" key="2">
    <source>
        <dbReference type="EMBL" id="MCK9684891.1"/>
    </source>
</evidence>
<dbReference type="InterPro" id="IPR010281">
    <property type="entry name" value="DUF885"/>
</dbReference>
<dbReference type="PANTHER" id="PTHR33361:SF2">
    <property type="entry name" value="DUF885 DOMAIN-CONTAINING PROTEIN"/>
    <property type="match status" value="1"/>
</dbReference>
<dbReference type="Proteomes" id="UP001139353">
    <property type="component" value="Unassembled WGS sequence"/>
</dbReference>
<feature type="chain" id="PRO_5040943736" evidence="1">
    <location>
        <begin position="25"/>
        <end position="620"/>
    </location>
</feature>
<name>A0A9X1YNN3_9BURK</name>
<sequence length="620" mass="69004">MTLPYRLRIQLAVVALCAAAASHAQPLATPRTPLAPSPGDARRFHATLEATRFRALLDADWQWHMQQFPEWATAVGDHRYDDKLRDASPEAVARIEQHERDHLKALKHVDVDVLSGEDRISYDFALQDAQLAVDWQKYPAMHTRVISAKNGVQLGLPSMMQDFPVRTELDARHALARLKAMPQRIAQDIFWLREGKRLGWVTFKASLSQVPDQIDKLLAKPLTEQPLLAPFTHLPADVPADVRTALQDEAASVLQAQVAPAFLELRKVVVDELLPVSPEDGAMSAYPDGVEVYKLFVRGSTTLPLDAKAVHQIGLDEMARIHAQIDAVMKQVGFTGSYAEFADQLAHDPKYFYTNGDELLAGYRDIAKRIDPQLTKLFVTLPRTPYGIRAIPSYQGANTVEFYSPGAADASTPGWFNANAVALASRPKWAMADTFLHEGVPGHHLQISRAHELLQLPMFRRTALVNAYVEGWALYAESLGDELGLYDDPTLRYGYLRAQAWRAGRLVVDTGIHALGWTRAQAIDYLVDSAGLAREDATAEVDRYVVWPAQALGYKLGELKIRDLRQKAHDALGDRFDLRTFNQEIIDHGALPLPVLERVIDAWVVRAKSAALTAPIADAR</sequence>
<reference evidence="2" key="1">
    <citation type="submission" date="2021-11" db="EMBL/GenBank/DDBJ databases">
        <title>BS-T2-15 a new species belonging to the Comamonadaceae family isolated from the soil of a French oak forest.</title>
        <authorList>
            <person name="Mieszkin S."/>
            <person name="Alain K."/>
        </authorList>
    </citation>
    <scope>NUCLEOTIDE SEQUENCE</scope>
    <source>
        <strain evidence="2">BS-T2-15</strain>
    </source>
</reference>
<dbReference type="PANTHER" id="PTHR33361">
    <property type="entry name" value="GLR0591 PROTEIN"/>
    <property type="match status" value="1"/>
</dbReference>
<comment type="caution">
    <text evidence="2">The sequence shown here is derived from an EMBL/GenBank/DDBJ whole genome shotgun (WGS) entry which is preliminary data.</text>
</comment>
<gene>
    <name evidence="2" type="ORF">LPC04_04130</name>
</gene>
<keyword evidence="3" id="KW-1185">Reference proteome</keyword>
<dbReference type="AlphaFoldDB" id="A0A9X1YNN3"/>
<protein>
    <submittedName>
        <fullName evidence="2">DUF885 domain-containing protein</fullName>
    </submittedName>
</protein>
<dbReference type="EMBL" id="JAJLJH010000001">
    <property type="protein sequence ID" value="MCK9684891.1"/>
    <property type="molecule type" value="Genomic_DNA"/>
</dbReference>